<gene>
    <name evidence="6" type="ORF">JIN83_06645</name>
</gene>
<evidence type="ECO:0000313" key="6">
    <source>
        <dbReference type="EMBL" id="MBK1854630.1"/>
    </source>
</evidence>
<dbReference type="PIRSF" id="PIRSF036492">
    <property type="entry name" value="ALDH"/>
    <property type="match status" value="1"/>
</dbReference>
<dbReference type="PANTHER" id="PTHR43570:SF16">
    <property type="entry name" value="ALDEHYDE DEHYDROGENASE TYPE III, ISOFORM Q"/>
    <property type="match status" value="1"/>
</dbReference>
<evidence type="ECO:0000256" key="1">
    <source>
        <dbReference type="ARBA" id="ARBA00009986"/>
    </source>
</evidence>
<dbReference type="AlphaFoldDB" id="A0AAE2SAQ4"/>
<keyword evidence="7" id="KW-1185">Reference proteome</keyword>
<protein>
    <recommendedName>
        <fullName evidence="3">Aldehyde dehydrogenase</fullName>
    </recommendedName>
</protein>
<dbReference type="Gene3D" id="3.40.605.10">
    <property type="entry name" value="Aldehyde Dehydrogenase, Chain A, domain 1"/>
    <property type="match status" value="1"/>
</dbReference>
<proteinExistence type="inferred from homology"/>
<dbReference type="PANTHER" id="PTHR43570">
    <property type="entry name" value="ALDEHYDE DEHYDROGENASE"/>
    <property type="match status" value="1"/>
</dbReference>
<keyword evidence="2 3" id="KW-0560">Oxidoreductase</keyword>
<comment type="similarity">
    <text evidence="1 3">Belongs to the aldehyde dehydrogenase family.</text>
</comment>
<dbReference type="InterPro" id="IPR012394">
    <property type="entry name" value="Aldehyde_DH_NAD(P)"/>
</dbReference>
<evidence type="ECO:0000259" key="5">
    <source>
        <dbReference type="Pfam" id="PF00171"/>
    </source>
</evidence>
<dbReference type="InterPro" id="IPR015590">
    <property type="entry name" value="Aldehyde_DH_dom"/>
</dbReference>
<feature type="active site" evidence="4">
    <location>
        <position position="216"/>
    </location>
</feature>
<evidence type="ECO:0000256" key="2">
    <source>
        <dbReference type="ARBA" id="ARBA00023002"/>
    </source>
</evidence>
<dbReference type="InterPro" id="IPR016161">
    <property type="entry name" value="Ald_DH/histidinol_DH"/>
</dbReference>
<feature type="active site" evidence="4">
    <location>
        <position position="250"/>
    </location>
</feature>
<dbReference type="Proteomes" id="UP000634206">
    <property type="component" value="Unassembled WGS sequence"/>
</dbReference>
<name>A0AAE2SAQ4_9BACT</name>
<evidence type="ECO:0000256" key="4">
    <source>
        <dbReference type="PIRSR" id="PIRSR036492-1"/>
    </source>
</evidence>
<dbReference type="Pfam" id="PF00171">
    <property type="entry name" value="Aldedh"/>
    <property type="match status" value="1"/>
</dbReference>
<dbReference type="InterPro" id="IPR016162">
    <property type="entry name" value="Ald_DH_N"/>
</dbReference>
<evidence type="ECO:0000256" key="3">
    <source>
        <dbReference type="PIRNR" id="PIRNR036492"/>
    </source>
</evidence>
<feature type="domain" description="Aldehyde dehydrogenase" evidence="5">
    <location>
        <begin position="5"/>
        <end position="428"/>
    </location>
</feature>
<dbReference type="SUPFAM" id="SSF53720">
    <property type="entry name" value="ALDH-like"/>
    <property type="match status" value="1"/>
</dbReference>
<dbReference type="RefSeq" id="WP_309489236.1">
    <property type="nucleotide sequence ID" value="NZ_JAENIG010000003.1"/>
</dbReference>
<accession>A0AAE2SAQ4</accession>
<dbReference type="GO" id="GO:0006081">
    <property type="term" value="P:aldehyde metabolic process"/>
    <property type="evidence" value="ECO:0007669"/>
    <property type="project" value="InterPro"/>
</dbReference>
<dbReference type="EMBL" id="JAENIG010000003">
    <property type="protein sequence ID" value="MBK1854630.1"/>
    <property type="molecule type" value="Genomic_DNA"/>
</dbReference>
<dbReference type="GO" id="GO:0004029">
    <property type="term" value="F:aldehyde dehydrogenase (NAD+) activity"/>
    <property type="evidence" value="ECO:0007669"/>
    <property type="project" value="TreeGrafter"/>
</dbReference>
<comment type="caution">
    <text evidence="6">The sequence shown here is derived from an EMBL/GenBank/DDBJ whole genome shotgun (WGS) entry which is preliminary data.</text>
</comment>
<organism evidence="6 7">
    <name type="scientific">Oceaniferula flava</name>
    <dbReference type="NCBI Taxonomy" id="2800421"/>
    <lineage>
        <taxon>Bacteria</taxon>
        <taxon>Pseudomonadati</taxon>
        <taxon>Verrucomicrobiota</taxon>
        <taxon>Verrucomicrobiia</taxon>
        <taxon>Verrucomicrobiales</taxon>
        <taxon>Verrucomicrobiaceae</taxon>
        <taxon>Oceaniferula</taxon>
    </lineage>
</organism>
<sequence length="459" mass="51486">MAKDKTEDKIDELLERQKTFFTDGGTRSYVFRIEALECLENQLTDHRDDILQALADDLGKPGMEAFVAEYHFLLEELRLIKKSLRKWLKPKRVSSAFYLHPCRSEIRNEPFGAALIMAPWNYPIQLSFSPLMAAIAAGNTVVLKPSEVSTACEKLIVKIVQQSFSPEHVAVVTGDADVAEALLERPFDFFFFTGSTAIGRIVASKAVEQLAPCVLELGGKCPAVVDQSADLEVAALRILTGKFFNGGQTCFAPDFIAVHDSVKDQLIEEIRKVLDAVRWNGEMAHVINSRQYDRLKKLTDGVANMIQQGDDREASLEMAPRVMPDVGWEDEVMEEEIFGPILPVVRFQSEAELIQRLSNYGSPLALYLFTNSDSFTQKMTTAIRSGGVCVNDTMKQGAHLKLPFGGVGESGYGRYRGRSGLETFTYQRGVVKKPTWGPDWFDPRPPYGDKLKWLKRFLR</sequence>
<dbReference type="GO" id="GO:0005737">
    <property type="term" value="C:cytoplasm"/>
    <property type="evidence" value="ECO:0007669"/>
    <property type="project" value="TreeGrafter"/>
</dbReference>
<dbReference type="InterPro" id="IPR016163">
    <property type="entry name" value="Ald_DH_C"/>
</dbReference>
<dbReference type="Gene3D" id="3.40.309.10">
    <property type="entry name" value="Aldehyde Dehydrogenase, Chain A, domain 2"/>
    <property type="match status" value="1"/>
</dbReference>
<evidence type="ECO:0000313" key="7">
    <source>
        <dbReference type="Proteomes" id="UP000634206"/>
    </source>
</evidence>
<reference evidence="6" key="1">
    <citation type="submission" date="2021-01" db="EMBL/GenBank/DDBJ databases">
        <title>Modified the classification status of verrucomicrobia.</title>
        <authorList>
            <person name="Feng X."/>
        </authorList>
    </citation>
    <scope>NUCLEOTIDE SEQUENCE</scope>
    <source>
        <strain evidence="6">5K15</strain>
    </source>
</reference>
<dbReference type="FunFam" id="3.40.605.10:FF:000004">
    <property type="entry name" value="Aldehyde dehydrogenase"/>
    <property type="match status" value="1"/>
</dbReference>